<evidence type="ECO:0000313" key="9">
    <source>
        <dbReference type="EMBL" id="ANE51731.1"/>
    </source>
</evidence>
<dbReference type="CDD" id="cd03467">
    <property type="entry name" value="Rieske"/>
    <property type="match status" value="1"/>
</dbReference>
<evidence type="ECO:0000256" key="1">
    <source>
        <dbReference type="ARBA" id="ARBA00022714"/>
    </source>
</evidence>
<keyword evidence="2" id="KW-0479">Metal-binding</keyword>
<protein>
    <recommendedName>
        <fullName evidence="8">Rieske domain-containing protein</fullName>
    </recommendedName>
</protein>
<dbReference type="GO" id="GO:0046872">
    <property type="term" value="F:metal ion binding"/>
    <property type="evidence" value="ECO:0007669"/>
    <property type="project" value="UniProtKB-KW"/>
</dbReference>
<dbReference type="EMBL" id="CP011390">
    <property type="protein sequence ID" value="ANE51731.1"/>
    <property type="molecule type" value="Genomic_DNA"/>
</dbReference>
<evidence type="ECO:0000256" key="5">
    <source>
        <dbReference type="ARBA" id="ARBA00034078"/>
    </source>
</evidence>
<organism evidence="9 10">
    <name type="scientific">Flavisolibacter tropicus</name>
    <dbReference type="NCBI Taxonomy" id="1492898"/>
    <lineage>
        <taxon>Bacteria</taxon>
        <taxon>Pseudomonadati</taxon>
        <taxon>Bacteroidota</taxon>
        <taxon>Chitinophagia</taxon>
        <taxon>Chitinophagales</taxon>
        <taxon>Chitinophagaceae</taxon>
        <taxon>Flavisolibacter</taxon>
    </lineage>
</organism>
<dbReference type="Pfam" id="PF09990">
    <property type="entry name" value="DUF2231"/>
    <property type="match status" value="1"/>
</dbReference>
<evidence type="ECO:0000256" key="4">
    <source>
        <dbReference type="ARBA" id="ARBA00023014"/>
    </source>
</evidence>
<dbReference type="InterPro" id="IPR019251">
    <property type="entry name" value="DUF2231_TM"/>
</dbReference>
<evidence type="ECO:0000313" key="10">
    <source>
        <dbReference type="Proteomes" id="UP000077177"/>
    </source>
</evidence>
<dbReference type="STRING" id="1492898.SY85_15730"/>
<keyword evidence="4" id="KW-0411">Iron-sulfur</keyword>
<dbReference type="PANTHER" id="PTHR21496:SF0">
    <property type="entry name" value="RIESKE DOMAIN-CONTAINING PROTEIN"/>
    <property type="match status" value="1"/>
</dbReference>
<dbReference type="PANTHER" id="PTHR21496">
    <property type="entry name" value="FERREDOXIN-RELATED"/>
    <property type="match status" value="1"/>
</dbReference>
<accession>A0A172TX99</accession>
<sequence length="261" mass="28556">MKSKAHFKSHPLHPILISFPIAFFIGTLISHAGGLYLDNEEWLTTATWLNAAGIIGAVLAAVPGFIDYLYTVPPRSSAKKRASLHGLLNTSMLVLFVLLFYYRRQAMPSQLFLLTGELIGVVIMTIAGWMGGTLVHRNQIGIDMRYANAGKWQEAYFSPDSSTLEVADTSDLKVNAMMLLHINGKRIVLARTEEGYAAFDDHCTHRGGSLAGGSLICETVQCPWHGSQFSVKTGEVTAGPANMGITTYPVTEKNGKLWLKL</sequence>
<proteinExistence type="inferred from homology"/>
<comment type="cofactor">
    <cofactor evidence="5">
        <name>[2Fe-2S] cluster</name>
        <dbReference type="ChEBI" id="CHEBI:190135"/>
    </cofactor>
</comment>
<dbReference type="KEGG" id="fla:SY85_15730"/>
<evidence type="ECO:0000256" key="3">
    <source>
        <dbReference type="ARBA" id="ARBA00023004"/>
    </source>
</evidence>
<gene>
    <name evidence="9" type="ORF">SY85_15730</name>
</gene>
<feature type="transmembrane region" description="Helical" evidence="7">
    <location>
        <begin position="48"/>
        <end position="70"/>
    </location>
</feature>
<reference evidence="9 10" key="2">
    <citation type="journal article" date="2016" name="Int. J. Syst. Evol. Microbiol.">
        <title>Flavisolibacter tropicus sp. nov., isolated from tropical soil.</title>
        <authorList>
            <person name="Lee J.J."/>
            <person name="Kang M.S."/>
            <person name="Kim G.S."/>
            <person name="Lee C.S."/>
            <person name="Lim S."/>
            <person name="Lee J."/>
            <person name="Roh S.H."/>
            <person name="Kang H."/>
            <person name="Ha J.M."/>
            <person name="Bae S."/>
            <person name="Jung H.Y."/>
            <person name="Kim M.K."/>
        </authorList>
    </citation>
    <scope>NUCLEOTIDE SEQUENCE [LARGE SCALE GENOMIC DNA]</scope>
    <source>
        <strain evidence="9 10">LCS9</strain>
    </source>
</reference>
<feature type="domain" description="Rieske" evidence="8">
    <location>
        <begin position="164"/>
        <end position="259"/>
    </location>
</feature>
<evidence type="ECO:0000256" key="2">
    <source>
        <dbReference type="ARBA" id="ARBA00022723"/>
    </source>
</evidence>
<dbReference type="Gene3D" id="2.102.10.10">
    <property type="entry name" value="Rieske [2Fe-2S] iron-sulphur domain"/>
    <property type="match status" value="1"/>
</dbReference>
<evidence type="ECO:0000256" key="7">
    <source>
        <dbReference type="SAM" id="Phobius"/>
    </source>
</evidence>
<keyword evidence="1" id="KW-0001">2Fe-2S</keyword>
<keyword evidence="10" id="KW-1185">Reference proteome</keyword>
<dbReference type="SUPFAM" id="SSF50022">
    <property type="entry name" value="ISP domain"/>
    <property type="match status" value="1"/>
</dbReference>
<dbReference type="Pfam" id="PF00355">
    <property type="entry name" value="Rieske"/>
    <property type="match status" value="1"/>
</dbReference>
<dbReference type="PROSITE" id="PS51296">
    <property type="entry name" value="RIESKE"/>
    <property type="match status" value="1"/>
</dbReference>
<evidence type="ECO:0000259" key="8">
    <source>
        <dbReference type="PROSITE" id="PS51296"/>
    </source>
</evidence>
<feature type="transmembrane region" description="Helical" evidence="7">
    <location>
        <begin position="12"/>
        <end position="36"/>
    </location>
</feature>
<reference evidence="10" key="1">
    <citation type="submission" date="2015-01" db="EMBL/GenBank/DDBJ databases">
        <title>Flavisolibacter sp./LCS9/ whole genome sequencing.</title>
        <authorList>
            <person name="Kim M.K."/>
            <person name="Srinivasan S."/>
            <person name="Lee J.-J."/>
        </authorList>
    </citation>
    <scope>NUCLEOTIDE SEQUENCE [LARGE SCALE GENOMIC DNA]</scope>
    <source>
        <strain evidence="10">LCS9</strain>
    </source>
</reference>
<feature type="transmembrane region" description="Helical" evidence="7">
    <location>
        <begin position="82"/>
        <end position="102"/>
    </location>
</feature>
<keyword evidence="7" id="KW-1133">Transmembrane helix</keyword>
<evidence type="ECO:0000256" key="6">
    <source>
        <dbReference type="ARBA" id="ARBA00038001"/>
    </source>
</evidence>
<dbReference type="InterPro" id="IPR017941">
    <property type="entry name" value="Rieske_2Fe-2S"/>
</dbReference>
<comment type="similarity">
    <text evidence="6">Belongs to the bacterial ring-hydroxylating dioxygenase ferredoxin component family.</text>
</comment>
<name>A0A172TX99_9BACT</name>
<dbReference type="Proteomes" id="UP000077177">
    <property type="component" value="Chromosome"/>
</dbReference>
<feature type="transmembrane region" description="Helical" evidence="7">
    <location>
        <begin position="114"/>
        <end position="135"/>
    </location>
</feature>
<dbReference type="AlphaFoldDB" id="A0A172TX99"/>
<keyword evidence="7" id="KW-0472">Membrane</keyword>
<dbReference type="OrthoDB" id="593800at2"/>
<dbReference type="GO" id="GO:0051537">
    <property type="term" value="F:2 iron, 2 sulfur cluster binding"/>
    <property type="evidence" value="ECO:0007669"/>
    <property type="project" value="UniProtKB-KW"/>
</dbReference>
<dbReference type="RefSeq" id="WP_066405855.1">
    <property type="nucleotide sequence ID" value="NZ_CP011390.1"/>
</dbReference>
<keyword evidence="7" id="KW-0812">Transmembrane</keyword>
<keyword evidence="3" id="KW-0408">Iron</keyword>
<dbReference type="InterPro" id="IPR036922">
    <property type="entry name" value="Rieske_2Fe-2S_sf"/>
</dbReference>